<evidence type="ECO:0000313" key="4">
    <source>
        <dbReference type="Proteomes" id="UP000664417"/>
    </source>
</evidence>
<feature type="region of interest" description="Disordered" evidence="1">
    <location>
        <begin position="316"/>
        <end position="363"/>
    </location>
</feature>
<organism evidence="3 4">
    <name type="scientific">Acanthopleuribacter pedis</name>
    <dbReference type="NCBI Taxonomy" id="442870"/>
    <lineage>
        <taxon>Bacteria</taxon>
        <taxon>Pseudomonadati</taxon>
        <taxon>Acidobacteriota</taxon>
        <taxon>Holophagae</taxon>
        <taxon>Acanthopleuribacterales</taxon>
        <taxon>Acanthopleuribacteraceae</taxon>
        <taxon>Acanthopleuribacter</taxon>
    </lineage>
</organism>
<keyword evidence="2" id="KW-0732">Signal</keyword>
<evidence type="ECO:0000256" key="1">
    <source>
        <dbReference type="SAM" id="MobiDB-lite"/>
    </source>
</evidence>
<dbReference type="AlphaFoldDB" id="A0A8J7QDU7"/>
<protein>
    <submittedName>
        <fullName evidence="3">Uncharacterized protein</fullName>
    </submittedName>
</protein>
<evidence type="ECO:0000256" key="2">
    <source>
        <dbReference type="SAM" id="SignalP"/>
    </source>
</evidence>
<name>A0A8J7QDU7_9BACT</name>
<accession>A0A8J7QDU7</accession>
<keyword evidence="4" id="KW-1185">Reference proteome</keyword>
<comment type="caution">
    <text evidence="3">The sequence shown here is derived from an EMBL/GenBank/DDBJ whole genome shotgun (WGS) entry which is preliminary data.</text>
</comment>
<feature type="signal peptide" evidence="2">
    <location>
        <begin position="1"/>
        <end position="18"/>
    </location>
</feature>
<dbReference type="Proteomes" id="UP000664417">
    <property type="component" value="Unassembled WGS sequence"/>
</dbReference>
<feature type="chain" id="PRO_5035238614" evidence="2">
    <location>
        <begin position="19"/>
        <end position="851"/>
    </location>
</feature>
<reference evidence="3" key="1">
    <citation type="submission" date="2021-03" db="EMBL/GenBank/DDBJ databases">
        <authorList>
            <person name="Wang G."/>
        </authorList>
    </citation>
    <scope>NUCLEOTIDE SEQUENCE</scope>
    <source>
        <strain evidence="3">KCTC 12899</strain>
    </source>
</reference>
<gene>
    <name evidence="3" type="ORF">J3U88_05000</name>
</gene>
<evidence type="ECO:0000313" key="3">
    <source>
        <dbReference type="EMBL" id="MBO1317810.1"/>
    </source>
</evidence>
<dbReference type="EMBL" id="JAFREP010000004">
    <property type="protein sequence ID" value="MBO1317810.1"/>
    <property type="molecule type" value="Genomic_DNA"/>
</dbReference>
<proteinExistence type="predicted"/>
<feature type="compositionally biased region" description="Low complexity" evidence="1">
    <location>
        <begin position="319"/>
        <end position="338"/>
    </location>
</feature>
<feature type="compositionally biased region" description="Basic and acidic residues" evidence="1">
    <location>
        <begin position="342"/>
        <end position="351"/>
    </location>
</feature>
<sequence>MLRCLMIWFLLIGFFAVAQDVPRETEEAPVTIPAPTAGLEQGKAFFAQGDMFGAESQFLGIEPSSENRVVLAQYLSAVAQRTQAVAAKRVFYESNLARDPEWRAMALLVLCHLTAAEENWNEFQRFAQLYLTENEPLPGDGHWFMIYALARFSAAEPPDLSLNPDELRWFLVSRQTPPDRAFPLSAPDALPYFWRHGALLELNRPFTLPDLGPNPSDRDLLLYQMLEIKNALNRDDTNLAATKINQMNRKAFGDVDTHLKIHFSDLLAAFYEKRDKPESRKKALRNRAVYVRWALFPVIPRPEAVAAGEAKRIAREQRQAATEAEAVAEQNATTAEAAPPEDSVKEPEPETKPTATTSEPERPIGFAHLVPFEARLSEGRKADLDTLLSFKATTTAQEIYRDYLVGSWHLEQRRSEEASVFLSKAIDRVLELPFPALESKIRMALARNYDLLGNTDRRDWHYLRAVEIWKTPENVPLLALSSVAHPVNPLKTMIDRALVKHLDAAGVAGLFTHGELEHLLSLRGLALKRKALSRNQVLDHQLHQVGGQLAAMVDELMTSSGSAASPRRYNQTLEIWTQLWDQVQPTYRETSFNSLAQVQQALNQRDRILYFVEGREQLGLLVLSKTQAFGVSLGSPAAFRAMDNGQQLAFMEGRLGPVWNHHGPVMVRLSATLLDTDFAEALHGHCQNPERLSFLFSLRDVTRAYVQNECANFAIAVKTESDVLEAWSGTVPARERQIWTEDEWVGDRGYERFEWADRLLYQGALEHHEEGLILGSYSNGLPLLRLLHLNLDLCSMAIVSKSLDSWSSVFRELELLDPSGRIAFDLYHKLPSRLPEDPRGRGGVRFYLRTD</sequence>
<dbReference type="RefSeq" id="WP_207857266.1">
    <property type="nucleotide sequence ID" value="NZ_JAFREP010000004.1"/>
</dbReference>